<reference evidence="2 3" key="1">
    <citation type="submission" date="2016-10" db="EMBL/GenBank/DDBJ databases">
        <title>Genome sequence of the ascomycete fungus Penicillium subrubescens.</title>
        <authorList>
            <person name="De Vries R.P."/>
            <person name="Peng M."/>
            <person name="Dilokpimol A."/>
            <person name="Hilden K."/>
            <person name="Makela M.R."/>
            <person name="Grigoriev I."/>
            <person name="Riley R."/>
            <person name="Granchi Z."/>
        </authorList>
    </citation>
    <scope>NUCLEOTIDE SEQUENCE [LARGE SCALE GENOMIC DNA]</scope>
    <source>
        <strain evidence="2 3">CBS 132785</strain>
    </source>
</reference>
<evidence type="ECO:0000256" key="1">
    <source>
        <dbReference type="SAM" id="MobiDB-lite"/>
    </source>
</evidence>
<protein>
    <submittedName>
        <fullName evidence="2">Uncharacterized protein</fullName>
    </submittedName>
</protein>
<evidence type="ECO:0000313" key="3">
    <source>
        <dbReference type="Proteomes" id="UP000186955"/>
    </source>
</evidence>
<gene>
    <name evidence="2" type="ORF">PENSUB_544</name>
</gene>
<comment type="caution">
    <text evidence="2">The sequence shown here is derived from an EMBL/GenBank/DDBJ whole genome shotgun (WGS) entry which is preliminary data.</text>
</comment>
<dbReference type="AlphaFoldDB" id="A0A1Q5UMM8"/>
<feature type="region of interest" description="Disordered" evidence="1">
    <location>
        <begin position="1"/>
        <end position="31"/>
    </location>
</feature>
<sequence>MAPNSLSAVSSLSPSNVHRSSFSEPALTPHLPMKTTAIKLDEIERWLANPELHAIDTIESSLLPSPMHIHTYTHPIPSGCKWDQKSEDENPQPPKKKRKIQAYDGPSRY</sequence>
<name>A0A1Q5UMM8_9EURO</name>
<feature type="compositionally biased region" description="Low complexity" evidence="1">
    <location>
        <begin position="1"/>
        <end position="17"/>
    </location>
</feature>
<dbReference type="Proteomes" id="UP000186955">
    <property type="component" value="Unassembled WGS sequence"/>
</dbReference>
<keyword evidence="3" id="KW-1185">Reference proteome</keyword>
<proteinExistence type="predicted"/>
<organism evidence="2 3">
    <name type="scientific">Penicillium subrubescens</name>
    <dbReference type="NCBI Taxonomy" id="1316194"/>
    <lineage>
        <taxon>Eukaryota</taxon>
        <taxon>Fungi</taxon>
        <taxon>Dikarya</taxon>
        <taxon>Ascomycota</taxon>
        <taxon>Pezizomycotina</taxon>
        <taxon>Eurotiomycetes</taxon>
        <taxon>Eurotiomycetidae</taxon>
        <taxon>Eurotiales</taxon>
        <taxon>Aspergillaceae</taxon>
        <taxon>Penicillium</taxon>
    </lineage>
</organism>
<evidence type="ECO:0000313" key="2">
    <source>
        <dbReference type="EMBL" id="OKP13745.1"/>
    </source>
</evidence>
<dbReference type="EMBL" id="MNBE01000125">
    <property type="protein sequence ID" value="OKP13745.1"/>
    <property type="molecule type" value="Genomic_DNA"/>
</dbReference>
<accession>A0A1Q5UMM8</accession>
<feature type="region of interest" description="Disordered" evidence="1">
    <location>
        <begin position="67"/>
        <end position="109"/>
    </location>
</feature>